<keyword evidence="6 7" id="KW-0472">Membrane</keyword>
<feature type="domain" description="ABC transmembrane type-1" evidence="8">
    <location>
        <begin position="72"/>
        <end position="256"/>
    </location>
</feature>
<keyword evidence="4 7" id="KW-0812">Transmembrane</keyword>
<keyword evidence="2 7" id="KW-0813">Transport</keyword>
<evidence type="ECO:0000313" key="9">
    <source>
        <dbReference type="EMBL" id="MBD3917061.1"/>
    </source>
</evidence>
<protein>
    <submittedName>
        <fullName evidence="9">ABC transporter permease</fullName>
    </submittedName>
</protein>
<dbReference type="PROSITE" id="PS50928">
    <property type="entry name" value="ABC_TM1"/>
    <property type="match status" value="1"/>
</dbReference>
<dbReference type="Gene3D" id="1.10.3720.10">
    <property type="entry name" value="MetI-like"/>
    <property type="match status" value="1"/>
</dbReference>
<dbReference type="RefSeq" id="WP_191201387.1">
    <property type="nucleotide sequence ID" value="NZ_BAAAPA010000001.1"/>
</dbReference>
<gene>
    <name evidence="9" type="ORF">IEZ25_20775</name>
</gene>
<feature type="transmembrane region" description="Helical" evidence="7">
    <location>
        <begin position="114"/>
        <end position="136"/>
    </location>
</feature>
<feature type="transmembrane region" description="Helical" evidence="7">
    <location>
        <begin position="186"/>
        <end position="212"/>
    </location>
</feature>
<evidence type="ECO:0000256" key="2">
    <source>
        <dbReference type="ARBA" id="ARBA00022448"/>
    </source>
</evidence>
<dbReference type="Pfam" id="PF00528">
    <property type="entry name" value="BPD_transp_1"/>
    <property type="match status" value="1"/>
</dbReference>
<evidence type="ECO:0000256" key="6">
    <source>
        <dbReference type="ARBA" id="ARBA00023136"/>
    </source>
</evidence>
<keyword evidence="5 7" id="KW-1133">Transmembrane helix</keyword>
<feature type="transmembrane region" description="Helical" evidence="7">
    <location>
        <begin position="142"/>
        <end position="161"/>
    </location>
</feature>
<organism evidence="9 10">
    <name type="scientific">Nocardioides hwasunensis</name>
    <dbReference type="NCBI Taxonomy" id="397258"/>
    <lineage>
        <taxon>Bacteria</taxon>
        <taxon>Bacillati</taxon>
        <taxon>Actinomycetota</taxon>
        <taxon>Actinomycetes</taxon>
        <taxon>Propionibacteriales</taxon>
        <taxon>Nocardioidaceae</taxon>
        <taxon>Nocardioides</taxon>
    </lineage>
</organism>
<evidence type="ECO:0000256" key="1">
    <source>
        <dbReference type="ARBA" id="ARBA00004651"/>
    </source>
</evidence>
<dbReference type="InterPro" id="IPR000515">
    <property type="entry name" value="MetI-like"/>
</dbReference>
<dbReference type="CDD" id="cd06261">
    <property type="entry name" value="TM_PBP2"/>
    <property type="match status" value="1"/>
</dbReference>
<comment type="similarity">
    <text evidence="7">Belongs to the binding-protein-dependent transport system permease family.</text>
</comment>
<evidence type="ECO:0000313" key="10">
    <source>
        <dbReference type="Proteomes" id="UP000649289"/>
    </source>
</evidence>
<comment type="caution">
    <text evidence="9">The sequence shown here is derived from an EMBL/GenBank/DDBJ whole genome shotgun (WGS) entry which is preliminary data.</text>
</comment>
<evidence type="ECO:0000256" key="7">
    <source>
        <dbReference type="RuleBase" id="RU363032"/>
    </source>
</evidence>
<keyword evidence="3" id="KW-1003">Cell membrane</keyword>
<reference evidence="9 10" key="1">
    <citation type="submission" date="2020-09" db="EMBL/GenBank/DDBJ databases">
        <title>novel species in genus Nocardioides.</title>
        <authorList>
            <person name="Zhang G."/>
        </authorList>
    </citation>
    <scope>NUCLEOTIDE SEQUENCE [LARGE SCALE GENOMIC DNA]</scope>
    <source>
        <strain evidence="9 10">19197</strain>
    </source>
</reference>
<dbReference type="PANTHER" id="PTHR30151">
    <property type="entry name" value="ALKANE SULFONATE ABC TRANSPORTER-RELATED, MEMBRANE SUBUNIT"/>
    <property type="match status" value="1"/>
</dbReference>
<evidence type="ECO:0000256" key="5">
    <source>
        <dbReference type="ARBA" id="ARBA00022989"/>
    </source>
</evidence>
<proteinExistence type="inferred from homology"/>
<dbReference type="EMBL" id="JACXYY010000010">
    <property type="protein sequence ID" value="MBD3917061.1"/>
    <property type="molecule type" value="Genomic_DNA"/>
</dbReference>
<evidence type="ECO:0000259" key="8">
    <source>
        <dbReference type="PROSITE" id="PS50928"/>
    </source>
</evidence>
<comment type="subcellular location">
    <subcellularLocation>
        <location evidence="1 7">Cell membrane</location>
        <topology evidence="1 7">Multi-pass membrane protein</topology>
    </subcellularLocation>
</comment>
<name>A0ABR8MPT8_9ACTN</name>
<feature type="transmembrane region" description="Helical" evidence="7">
    <location>
        <begin position="232"/>
        <end position="252"/>
    </location>
</feature>
<accession>A0ABR8MPT8</accession>
<evidence type="ECO:0000256" key="4">
    <source>
        <dbReference type="ARBA" id="ARBA00022692"/>
    </source>
</evidence>
<feature type="transmembrane region" description="Helical" evidence="7">
    <location>
        <begin position="21"/>
        <end position="39"/>
    </location>
</feature>
<evidence type="ECO:0000256" key="3">
    <source>
        <dbReference type="ARBA" id="ARBA00022475"/>
    </source>
</evidence>
<dbReference type="SUPFAM" id="SSF161098">
    <property type="entry name" value="MetI-like"/>
    <property type="match status" value="1"/>
</dbReference>
<keyword evidence="10" id="KW-1185">Reference proteome</keyword>
<feature type="transmembrane region" description="Helical" evidence="7">
    <location>
        <begin position="78"/>
        <end position="102"/>
    </location>
</feature>
<dbReference type="Proteomes" id="UP000649289">
    <property type="component" value="Unassembled WGS sequence"/>
</dbReference>
<dbReference type="PANTHER" id="PTHR30151:SF20">
    <property type="entry name" value="ABC TRANSPORTER PERMEASE PROTEIN HI_0355-RELATED"/>
    <property type="match status" value="1"/>
</dbReference>
<dbReference type="InterPro" id="IPR035906">
    <property type="entry name" value="MetI-like_sf"/>
</dbReference>
<sequence>MAERTVTREPQEHRRSLRERGWFVLLSQMGLFVVLMLGWDALGRFEVVDKTLISSPLDVLDHLRTLWESGTLVSQVVATMYAVGLSLLIGVPAGGLAGLVLGSSRFLDRIAEPFLVPLNSLPRIALAPLFIVWFGLTVNAKAAVGVTLVVFIMLFNTRAGVKETNRDLLVLADSLGMSTIERYRKIVLPGSIPVVVAGIRLSLTYALLGVIASEMIGSRDGLGTDIVRYSNTLQVGGVFAILVILAVISFVMDRLLGIFERRSLRWQ</sequence>